<protein>
    <submittedName>
        <fullName evidence="2">Uncharacterized protein</fullName>
    </submittedName>
</protein>
<keyword evidence="3" id="KW-1185">Reference proteome</keyword>
<dbReference type="EMBL" id="CATNWA010020265">
    <property type="protein sequence ID" value="CAI9617509.1"/>
    <property type="molecule type" value="Genomic_DNA"/>
</dbReference>
<reference evidence="2" key="1">
    <citation type="submission" date="2023-05" db="EMBL/GenBank/DDBJ databases">
        <authorList>
            <person name="Stuckert A."/>
        </authorList>
    </citation>
    <scope>NUCLEOTIDE SEQUENCE</scope>
</reference>
<gene>
    <name evidence="2" type="ORF">SPARVUS_LOCUS15560240</name>
</gene>
<accession>A0ABN9H8N2</accession>
<proteinExistence type="predicted"/>
<name>A0ABN9H8N2_9NEOB</name>
<comment type="caution">
    <text evidence="2">The sequence shown here is derived from an EMBL/GenBank/DDBJ whole genome shotgun (WGS) entry which is preliminary data.</text>
</comment>
<organism evidence="2 3">
    <name type="scientific">Staurois parvus</name>
    <dbReference type="NCBI Taxonomy" id="386267"/>
    <lineage>
        <taxon>Eukaryota</taxon>
        <taxon>Metazoa</taxon>
        <taxon>Chordata</taxon>
        <taxon>Craniata</taxon>
        <taxon>Vertebrata</taxon>
        <taxon>Euteleostomi</taxon>
        <taxon>Amphibia</taxon>
        <taxon>Batrachia</taxon>
        <taxon>Anura</taxon>
        <taxon>Neobatrachia</taxon>
        <taxon>Ranoidea</taxon>
        <taxon>Ranidae</taxon>
        <taxon>Staurois</taxon>
    </lineage>
</organism>
<evidence type="ECO:0000313" key="3">
    <source>
        <dbReference type="Proteomes" id="UP001162483"/>
    </source>
</evidence>
<evidence type="ECO:0000256" key="1">
    <source>
        <dbReference type="SAM" id="Coils"/>
    </source>
</evidence>
<dbReference type="Proteomes" id="UP001162483">
    <property type="component" value="Unassembled WGS sequence"/>
</dbReference>
<keyword evidence="1" id="KW-0175">Coiled coil</keyword>
<evidence type="ECO:0000313" key="2">
    <source>
        <dbReference type="EMBL" id="CAI9617509.1"/>
    </source>
</evidence>
<feature type="coiled-coil region" evidence="1">
    <location>
        <begin position="13"/>
        <end position="54"/>
    </location>
</feature>
<sequence length="168" mass="19516">MKEKYDLPEDLHSDSINKKLNDLQQEKQELENRVKSLTLDKDRAAEEMKKIIQRELNFNGQGKEIGERENVLQQQETQRKEIGLDILSQEGGEGAHGHETLLRSQETFPDKGNHLQKTAGSSCLKDMNMDELITVIKKIINEKDLTIERQREEIKKYEILGKRTCQKN</sequence>